<sequence length="325" mass="36903">MAKKKTNLDKEQLFAMYKQMCLFRRFEERVGLAYTKRKFSGFCHLHIGQEGLAVGVQNSLRDSDYMISGYRSHTQAIGKGIEPKQVMAELFGKVDGICRGKGGSMHMFSESLRFLGGHGIVGGQVPLAAGVGFAIRYREEDDVCVCYLGDAATNQGQFFEALNMAATWDLPVLFIIENNKYGMGTDIRRTTSIDHLWKRALSFDMDHSDCDGMNVITVQEHVSKIVEKMRKDKKPHLLEALTYRYRGHSVSDPGTYRTKKEVEDYQKNKDPIKQLGKYLVENDLSTEEQLKEWDTEAKDQVKAAEAFADESPNPPIEELWDHVLV</sequence>
<evidence type="ECO:0000256" key="1">
    <source>
        <dbReference type="ARBA" id="ARBA00001964"/>
    </source>
</evidence>
<dbReference type="SUPFAM" id="SSF52518">
    <property type="entry name" value="Thiamin diphosphate-binding fold (THDP-binding)"/>
    <property type="match status" value="1"/>
</dbReference>
<evidence type="ECO:0000313" key="11">
    <source>
        <dbReference type="Proteomes" id="UP000192907"/>
    </source>
</evidence>
<evidence type="ECO:0000256" key="4">
    <source>
        <dbReference type="ARBA" id="ARBA00014159"/>
    </source>
</evidence>
<dbReference type="Gene3D" id="3.40.50.970">
    <property type="match status" value="1"/>
</dbReference>
<comment type="function">
    <text evidence="8">The pyruvate dehydrogenase complex catalyzes the overall conversion of pyruvate to acetyl-CoA and CO(2).</text>
</comment>
<dbReference type="InterPro" id="IPR050642">
    <property type="entry name" value="PDH_E1_Alpha_Subunit"/>
</dbReference>
<comment type="cofactor">
    <cofactor evidence="1 8">
        <name>thiamine diphosphate</name>
        <dbReference type="ChEBI" id="CHEBI:58937"/>
    </cofactor>
</comment>
<evidence type="ECO:0000313" key="10">
    <source>
        <dbReference type="EMBL" id="SMF83629.1"/>
    </source>
</evidence>
<dbReference type="CDD" id="cd02000">
    <property type="entry name" value="TPP_E1_PDC_ADC_BCADC"/>
    <property type="match status" value="1"/>
</dbReference>
<evidence type="ECO:0000259" key="9">
    <source>
        <dbReference type="Pfam" id="PF00676"/>
    </source>
</evidence>
<evidence type="ECO:0000256" key="6">
    <source>
        <dbReference type="ARBA" id="ARBA00023052"/>
    </source>
</evidence>
<dbReference type="EMBL" id="FWZT01000048">
    <property type="protein sequence ID" value="SMF83629.1"/>
    <property type="molecule type" value="Genomic_DNA"/>
</dbReference>
<keyword evidence="11" id="KW-1185">Reference proteome</keyword>
<comment type="catalytic activity">
    <reaction evidence="8">
        <text>N(6)-[(R)-lipoyl]-L-lysyl-[protein] + pyruvate + H(+) = N(6)-[(R)-S(8)-acetyldihydrolipoyl]-L-lysyl-[protein] + CO2</text>
        <dbReference type="Rhea" id="RHEA:19189"/>
        <dbReference type="Rhea" id="RHEA-COMP:10474"/>
        <dbReference type="Rhea" id="RHEA-COMP:10478"/>
        <dbReference type="ChEBI" id="CHEBI:15361"/>
        <dbReference type="ChEBI" id="CHEBI:15378"/>
        <dbReference type="ChEBI" id="CHEBI:16526"/>
        <dbReference type="ChEBI" id="CHEBI:83099"/>
        <dbReference type="ChEBI" id="CHEBI:83111"/>
        <dbReference type="EC" id="1.2.4.1"/>
    </reaction>
</comment>
<dbReference type="Proteomes" id="UP000192907">
    <property type="component" value="Unassembled WGS sequence"/>
</dbReference>
<evidence type="ECO:0000256" key="2">
    <source>
        <dbReference type="ARBA" id="ARBA00011870"/>
    </source>
</evidence>
<dbReference type="InterPro" id="IPR001017">
    <property type="entry name" value="DH_E1"/>
</dbReference>
<dbReference type="NCBIfam" id="TIGR03182">
    <property type="entry name" value="PDH_E1_alph_y"/>
    <property type="match status" value="1"/>
</dbReference>
<reference evidence="11" key="1">
    <citation type="submission" date="2017-04" db="EMBL/GenBank/DDBJ databases">
        <authorList>
            <person name="Varghese N."/>
            <person name="Submissions S."/>
        </authorList>
    </citation>
    <scope>NUCLEOTIDE SEQUENCE [LARGE SCALE GENOMIC DNA]</scope>
    <source>
        <strain evidence="11">RKEM611</strain>
    </source>
</reference>
<dbReference type="PANTHER" id="PTHR11516:SF60">
    <property type="entry name" value="PYRUVATE DEHYDROGENASE E1 COMPONENT SUBUNIT ALPHA"/>
    <property type="match status" value="1"/>
</dbReference>
<dbReference type="EC" id="1.2.4.1" evidence="3 8"/>
<organism evidence="10 11">
    <name type="scientific">Pseudobacteriovorax antillogorgiicola</name>
    <dbReference type="NCBI Taxonomy" id="1513793"/>
    <lineage>
        <taxon>Bacteria</taxon>
        <taxon>Pseudomonadati</taxon>
        <taxon>Bdellovibrionota</taxon>
        <taxon>Oligoflexia</taxon>
        <taxon>Oligoflexales</taxon>
        <taxon>Pseudobacteriovoracaceae</taxon>
        <taxon>Pseudobacteriovorax</taxon>
    </lineage>
</organism>
<dbReference type="InterPro" id="IPR029061">
    <property type="entry name" value="THDP-binding"/>
</dbReference>
<dbReference type="FunFam" id="3.40.50.970:FF:000013">
    <property type="entry name" value="Pyruvate dehydrogenase E1 component subunit alpha"/>
    <property type="match status" value="1"/>
</dbReference>
<gene>
    <name evidence="8" type="primary">pdhA</name>
    <name evidence="10" type="ORF">SAMN06296036_1487</name>
</gene>
<feature type="domain" description="Dehydrogenase E1 component" evidence="9">
    <location>
        <begin position="19"/>
        <end position="316"/>
    </location>
</feature>
<dbReference type="AlphaFoldDB" id="A0A1Y6CQN1"/>
<proteinExistence type="predicted"/>
<dbReference type="GO" id="GO:0004739">
    <property type="term" value="F:pyruvate dehydrogenase (acetyl-transferring) activity"/>
    <property type="evidence" value="ECO:0007669"/>
    <property type="project" value="UniProtKB-UniRule"/>
</dbReference>
<evidence type="ECO:0000256" key="3">
    <source>
        <dbReference type="ARBA" id="ARBA00012281"/>
    </source>
</evidence>
<name>A0A1Y6CQN1_9BACT</name>
<evidence type="ECO:0000256" key="7">
    <source>
        <dbReference type="ARBA" id="ARBA00023317"/>
    </source>
</evidence>
<keyword evidence="6 8" id="KW-0786">Thiamine pyrophosphate</keyword>
<dbReference type="RefSeq" id="WP_132326352.1">
    <property type="nucleotide sequence ID" value="NZ_FWZT01000048.1"/>
</dbReference>
<keyword evidence="5 8" id="KW-0560">Oxidoreductase</keyword>
<evidence type="ECO:0000256" key="5">
    <source>
        <dbReference type="ARBA" id="ARBA00023002"/>
    </source>
</evidence>
<keyword evidence="7 8" id="KW-0670">Pyruvate</keyword>
<dbReference type="STRING" id="1513793.SAMN06296036_1487"/>
<evidence type="ECO:0000256" key="8">
    <source>
        <dbReference type="RuleBase" id="RU361139"/>
    </source>
</evidence>
<dbReference type="GO" id="GO:0006086">
    <property type="term" value="P:pyruvate decarboxylation to acetyl-CoA"/>
    <property type="evidence" value="ECO:0007669"/>
    <property type="project" value="InterPro"/>
</dbReference>
<protein>
    <recommendedName>
        <fullName evidence="4 8">Pyruvate dehydrogenase E1 component subunit alpha</fullName>
        <ecNumber evidence="3 8">1.2.4.1</ecNumber>
    </recommendedName>
</protein>
<accession>A0A1Y6CQN1</accession>
<dbReference type="PANTHER" id="PTHR11516">
    <property type="entry name" value="PYRUVATE DEHYDROGENASE E1 COMPONENT, ALPHA SUBUNIT BACTERIAL AND ORGANELLAR"/>
    <property type="match status" value="1"/>
</dbReference>
<dbReference type="Pfam" id="PF00676">
    <property type="entry name" value="E1_dh"/>
    <property type="match status" value="1"/>
</dbReference>
<dbReference type="OrthoDB" id="9766715at2"/>
<comment type="subunit">
    <text evidence="2 8">Heterodimer of an alpha and a beta chain.</text>
</comment>
<dbReference type="InterPro" id="IPR017597">
    <property type="entry name" value="Pyrv_DH_E1_asu_subgrp-y"/>
</dbReference>